<dbReference type="AlphaFoldDB" id="A0A5C6X5P6"/>
<dbReference type="PANTHER" id="PTHR34472:SF1">
    <property type="entry name" value="SULFUR CARRIER PROTEIN THIS"/>
    <property type="match status" value="1"/>
</dbReference>
<keyword evidence="2" id="KW-1185">Reference proteome</keyword>
<proteinExistence type="predicted"/>
<gene>
    <name evidence="1" type="primary">thiS</name>
    <name evidence="1" type="ORF">FRC98_17705</name>
</gene>
<dbReference type="RefSeq" id="WP_146982761.1">
    <property type="nucleotide sequence ID" value="NZ_VOSM01000011.1"/>
</dbReference>
<evidence type="ECO:0000313" key="1">
    <source>
        <dbReference type="EMBL" id="TXD34957.1"/>
    </source>
</evidence>
<dbReference type="InterPro" id="IPR012675">
    <property type="entry name" value="Beta-grasp_dom_sf"/>
</dbReference>
<dbReference type="SUPFAM" id="SSF54285">
    <property type="entry name" value="MoaD/ThiS"/>
    <property type="match status" value="1"/>
</dbReference>
<dbReference type="CDD" id="cd00565">
    <property type="entry name" value="Ubl_ThiS"/>
    <property type="match status" value="1"/>
</dbReference>
<name>A0A5C6X5P6_9DELT</name>
<dbReference type="Pfam" id="PF02597">
    <property type="entry name" value="ThiS"/>
    <property type="match status" value="1"/>
</dbReference>
<dbReference type="InterPro" id="IPR016155">
    <property type="entry name" value="Mopterin_synth/thiamin_S_b"/>
</dbReference>
<comment type="caution">
    <text evidence="1">The sequence shown here is derived from an EMBL/GenBank/DDBJ whole genome shotgun (WGS) entry which is preliminary data.</text>
</comment>
<evidence type="ECO:0000313" key="2">
    <source>
        <dbReference type="Proteomes" id="UP000321412"/>
    </source>
</evidence>
<dbReference type="Proteomes" id="UP000321412">
    <property type="component" value="Unassembled WGS sequence"/>
</dbReference>
<dbReference type="InterPro" id="IPR003749">
    <property type="entry name" value="ThiS/MoaD-like"/>
</dbReference>
<organism evidence="1 2">
    <name type="scientific">Lujinxingia vulgaris</name>
    <dbReference type="NCBI Taxonomy" id="2600176"/>
    <lineage>
        <taxon>Bacteria</taxon>
        <taxon>Deltaproteobacteria</taxon>
        <taxon>Bradymonadales</taxon>
        <taxon>Lujinxingiaceae</taxon>
        <taxon>Lujinxingia</taxon>
    </lineage>
</organism>
<dbReference type="NCBIfam" id="TIGR01683">
    <property type="entry name" value="thiS"/>
    <property type="match status" value="1"/>
</dbReference>
<sequence>MEIRVNGKVENIEVEGSLSVEALLSELGVEAARGVAVAVGDQVVPRSRWSEPVIEAGNSVEIIRATQGG</sequence>
<protein>
    <submittedName>
        <fullName evidence="1">Sulfur carrier protein ThiS</fullName>
    </submittedName>
</protein>
<accession>A0A5C6X5P6</accession>
<dbReference type="Gene3D" id="3.10.20.30">
    <property type="match status" value="1"/>
</dbReference>
<dbReference type="PANTHER" id="PTHR34472">
    <property type="entry name" value="SULFUR CARRIER PROTEIN THIS"/>
    <property type="match status" value="1"/>
</dbReference>
<dbReference type="InterPro" id="IPR010035">
    <property type="entry name" value="Thi_S"/>
</dbReference>
<reference evidence="1 2" key="1">
    <citation type="submission" date="2019-08" db="EMBL/GenBank/DDBJ databases">
        <title>Bradymonadales sp. TMQ4.</title>
        <authorList>
            <person name="Liang Q."/>
        </authorList>
    </citation>
    <scope>NUCLEOTIDE SEQUENCE [LARGE SCALE GENOMIC DNA]</scope>
    <source>
        <strain evidence="1 2">TMQ4</strain>
    </source>
</reference>
<dbReference type="EMBL" id="VOSM01000011">
    <property type="protein sequence ID" value="TXD34957.1"/>
    <property type="molecule type" value="Genomic_DNA"/>
</dbReference>